<dbReference type="EMBL" id="UINC01029582">
    <property type="protein sequence ID" value="SVB12534.1"/>
    <property type="molecule type" value="Genomic_DNA"/>
</dbReference>
<dbReference type="AlphaFoldDB" id="A0A382BFW3"/>
<dbReference type="InterPro" id="IPR025345">
    <property type="entry name" value="DUF4249"/>
</dbReference>
<evidence type="ECO:0000313" key="1">
    <source>
        <dbReference type="EMBL" id="SVB12534.1"/>
    </source>
</evidence>
<name>A0A382BFW3_9ZZZZ</name>
<protein>
    <recommendedName>
        <fullName evidence="2">DUF4249 domain-containing protein</fullName>
    </recommendedName>
</protein>
<accession>A0A382BFW3</accession>
<reference evidence="1" key="1">
    <citation type="submission" date="2018-05" db="EMBL/GenBank/DDBJ databases">
        <authorList>
            <person name="Lanie J.A."/>
            <person name="Ng W.-L."/>
            <person name="Kazmierczak K.M."/>
            <person name="Andrzejewski T.M."/>
            <person name="Davidsen T.M."/>
            <person name="Wayne K.J."/>
            <person name="Tettelin H."/>
            <person name="Glass J.I."/>
            <person name="Rusch D."/>
            <person name="Podicherti R."/>
            <person name="Tsui H.-C.T."/>
            <person name="Winkler M.E."/>
        </authorList>
    </citation>
    <scope>NUCLEOTIDE SEQUENCE</scope>
</reference>
<sequence length="130" mass="14567">MKTYKNLFLVLIFVLFSCDGFNEEIVPINISVEDIGQILVINGEIEENEVAWVQISYSEDIDASINTPIHYEKNASVSINTSKGTNEELVYGWDGIYFGNEIKGKVSETYTMTITIGSETYTAKSTMFSP</sequence>
<evidence type="ECO:0008006" key="2">
    <source>
        <dbReference type="Google" id="ProtNLM"/>
    </source>
</evidence>
<gene>
    <name evidence="1" type="ORF">METZ01_LOCUS165388</name>
</gene>
<dbReference type="Pfam" id="PF14054">
    <property type="entry name" value="DUF4249"/>
    <property type="match status" value="1"/>
</dbReference>
<organism evidence="1">
    <name type="scientific">marine metagenome</name>
    <dbReference type="NCBI Taxonomy" id="408172"/>
    <lineage>
        <taxon>unclassified sequences</taxon>
        <taxon>metagenomes</taxon>
        <taxon>ecological metagenomes</taxon>
    </lineage>
</organism>
<feature type="non-terminal residue" evidence="1">
    <location>
        <position position="130"/>
    </location>
</feature>
<proteinExistence type="predicted"/>
<dbReference type="PROSITE" id="PS51257">
    <property type="entry name" value="PROKAR_LIPOPROTEIN"/>
    <property type="match status" value="1"/>
</dbReference>